<gene>
    <name evidence="1" type="ORF">DIS24_g9764</name>
</gene>
<reference evidence="1" key="1">
    <citation type="submission" date="2023-06" db="EMBL/GenBank/DDBJ databases">
        <title>Multi-omics analyses reveal the molecular pathogenesis toolkit of Lasiodiplodia hormozganensis, a cross-kingdom pathogen.</title>
        <authorList>
            <person name="Felix C."/>
            <person name="Meneses R."/>
            <person name="Goncalves M.F.M."/>
            <person name="Tilleman L."/>
            <person name="Duarte A.S."/>
            <person name="Jorrin-Novo J.V."/>
            <person name="Van De Peer Y."/>
            <person name="Deforce D."/>
            <person name="Van Nieuwerburgh F."/>
            <person name="Esteves A.C."/>
            <person name="Alves A."/>
        </authorList>
    </citation>
    <scope>NUCLEOTIDE SEQUENCE</scope>
    <source>
        <strain evidence="1">CBS 339.90</strain>
    </source>
</reference>
<accession>A0AA39XVB2</accession>
<name>A0AA39XVB2_9PEZI</name>
<evidence type="ECO:0000313" key="1">
    <source>
        <dbReference type="EMBL" id="KAK0640047.1"/>
    </source>
</evidence>
<dbReference type="EMBL" id="JAUJDW010000091">
    <property type="protein sequence ID" value="KAK0640047.1"/>
    <property type="molecule type" value="Genomic_DNA"/>
</dbReference>
<protein>
    <submittedName>
        <fullName evidence="1">Uncharacterized protein</fullName>
    </submittedName>
</protein>
<evidence type="ECO:0000313" key="2">
    <source>
        <dbReference type="Proteomes" id="UP001175001"/>
    </source>
</evidence>
<sequence>MVLGYGGFLGLSGGNEYRHKFRQATKDFLKKHVFAKNRGQVTCALSVTSGFVFAVATSHGSLIMSGIARRKRRVDDRKTEMIQELKRRSIVLHEMDWMDVCMPNGTFALGVGIVEEGAEDHPGLTTPSSSDDVQEIVSRPSTATEFIDAMSVPTDEWVSRGALSVAQLLGIQGPVPEIDAFGTKIADDDSAVDLPETFGNIAAQQLSWWITEPFENPDWNRRASQSLGCSRYLGSTSRTCDCCRKSINSGSYMRECNLTSFY</sequence>
<keyword evidence="2" id="KW-1185">Reference proteome</keyword>
<comment type="caution">
    <text evidence="1">The sequence shown here is derived from an EMBL/GenBank/DDBJ whole genome shotgun (WGS) entry which is preliminary data.</text>
</comment>
<dbReference type="AlphaFoldDB" id="A0AA39XVB2"/>
<organism evidence="1 2">
    <name type="scientific">Lasiodiplodia hormozganensis</name>
    <dbReference type="NCBI Taxonomy" id="869390"/>
    <lineage>
        <taxon>Eukaryota</taxon>
        <taxon>Fungi</taxon>
        <taxon>Dikarya</taxon>
        <taxon>Ascomycota</taxon>
        <taxon>Pezizomycotina</taxon>
        <taxon>Dothideomycetes</taxon>
        <taxon>Dothideomycetes incertae sedis</taxon>
        <taxon>Botryosphaeriales</taxon>
        <taxon>Botryosphaeriaceae</taxon>
        <taxon>Lasiodiplodia</taxon>
    </lineage>
</organism>
<proteinExistence type="predicted"/>
<dbReference type="Proteomes" id="UP001175001">
    <property type="component" value="Unassembled WGS sequence"/>
</dbReference>